<name>A0ABR0DEP8_9LAMI</name>
<evidence type="ECO:0000256" key="2">
    <source>
        <dbReference type="ARBA" id="ARBA00022630"/>
    </source>
</evidence>
<dbReference type="Proteomes" id="UP001291926">
    <property type="component" value="Unassembled WGS sequence"/>
</dbReference>
<dbReference type="Gene3D" id="3.50.50.100">
    <property type="match status" value="1"/>
</dbReference>
<evidence type="ECO:0000256" key="3">
    <source>
        <dbReference type="ARBA" id="ARBA00022827"/>
    </source>
</evidence>
<keyword evidence="3" id="KW-0274">FAD</keyword>
<dbReference type="InterPro" id="IPR023753">
    <property type="entry name" value="FAD/NAD-binding_dom"/>
</dbReference>
<keyword evidence="2" id="KW-0285">Flavoprotein</keyword>
<accession>A0ABR0DEP8</accession>
<evidence type="ECO:0000256" key="4">
    <source>
        <dbReference type="ARBA" id="ARBA00023002"/>
    </source>
</evidence>
<evidence type="ECO:0000313" key="7">
    <source>
        <dbReference type="EMBL" id="KAK4487652.1"/>
    </source>
</evidence>
<dbReference type="PRINTS" id="PR00368">
    <property type="entry name" value="FADPNR"/>
</dbReference>
<keyword evidence="4" id="KW-0560">Oxidoreductase</keyword>
<dbReference type="EMBL" id="JAYDYQ010001376">
    <property type="protein sequence ID" value="KAK4487652.1"/>
    <property type="molecule type" value="Genomic_DNA"/>
</dbReference>
<dbReference type="PANTHER" id="PTHR42913">
    <property type="entry name" value="APOPTOSIS-INDUCING FACTOR 1"/>
    <property type="match status" value="1"/>
</dbReference>
<reference evidence="7 8" key="1">
    <citation type="journal article" date="2023" name="bioRxiv">
        <title>Genome report: Whole genome sequence and annotation of Penstemon davidsonii.</title>
        <authorList>
            <person name="Ostevik K.L."/>
            <person name="Alabady M."/>
            <person name="Zhang M."/>
            <person name="Rausher M.D."/>
        </authorList>
    </citation>
    <scope>NUCLEOTIDE SEQUENCE [LARGE SCALE GENOMIC DNA]</scope>
    <source>
        <strain evidence="7">DNT005</strain>
        <tissue evidence="7">Whole leaf</tissue>
    </source>
</reference>
<organism evidence="7 8">
    <name type="scientific">Penstemon davidsonii</name>
    <dbReference type="NCBI Taxonomy" id="160366"/>
    <lineage>
        <taxon>Eukaryota</taxon>
        <taxon>Viridiplantae</taxon>
        <taxon>Streptophyta</taxon>
        <taxon>Embryophyta</taxon>
        <taxon>Tracheophyta</taxon>
        <taxon>Spermatophyta</taxon>
        <taxon>Magnoliopsida</taxon>
        <taxon>eudicotyledons</taxon>
        <taxon>Gunneridae</taxon>
        <taxon>Pentapetalae</taxon>
        <taxon>asterids</taxon>
        <taxon>lamiids</taxon>
        <taxon>Lamiales</taxon>
        <taxon>Plantaginaceae</taxon>
        <taxon>Cheloneae</taxon>
        <taxon>Penstemon</taxon>
    </lineage>
</organism>
<comment type="caution">
    <text evidence="7">The sequence shown here is derived from an EMBL/GenBank/DDBJ whole genome shotgun (WGS) entry which is preliminary data.</text>
</comment>
<gene>
    <name evidence="7" type="ORF">RD792_005693</name>
</gene>
<keyword evidence="8" id="KW-1185">Reference proteome</keyword>
<dbReference type="SUPFAM" id="SSF51905">
    <property type="entry name" value="FAD/NAD(P)-binding domain"/>
    <property type="match status" value="1"/>
</dbReference>
<dbReference type="Pfam" id="PF14223">
    <property type="entry name" value="Retrotran_gag_2"/>
    <property type="match status" value="1"/>
</dbReference>
<feature type="region of interest" description="Disordered" evidence="5">
    <location>
        <begin position="591"/>
        <end position="612"/>
    </location>
</feature>
<dbReference type="PRINTS" id="PR00411">
    <property type="entry name" value="PNDRDTASEI"/>
</dbReference>
<evidence type="ECO:0000256" key="5">
    <source>
        <dbReference type="SAM" id="MobiDB-lite"/>
    </source>
</evidence>
<feature type="domain" description="FAD/NAD(P)-binding" evidence="6">
    <location>
        <begin position="303"/>
        <end position="651"/>
    </location>
</feature>
<evidence type="ECO:0000256" key="1">
    <source>
        <dbReference type="ARBA" id="ARBA00001974"/>
    </source>
</evidence>
<evidence type="ECO:0000259" key="6">
    <source>
        <dbReference type="Pfam" id="PF07992"/>
    </source>
</evidence>
<sequence length="750" mass="83922">MSSSNPIIALLSNEKLIGDNYAKWKSNMNIMMVCENQKFVLTEECPPEPPATATRTVREKYDSWIQTNNKVKCYMLASMSDVLRHKHENMEFSYEIWESLQAMFGQPSDQSRHEATRRFMNARMKKGAPVRDHVLDMINTVHEAEIHGATIDDKTQVSIILGSLTPDFAPFTTNYIMNKLEYNLTQLLNELQTFEAISKIRRRNGVEDQGLKRSRKFVDLILTPKFNRKDEGQEAFGNQIPRRNLFQWRSRKFSDNSYSVSGRRGLPAVVSCSTGTYGDVSQVSESESQPSAYAWPDDTKRPRVCILGGGFGGLYTALRLESLDWPDGKKPQVVLVDQSERFVFKPLLYELLSGEVDEWEIAPRFSDLLSSTAVQFFKDRVHSLHPCDHVGMDGLPLSRSAGVVHLESGFRIEYDWLVLALGAETKLDLVPGAKEHALPFSTLEDARKVDEKLRALERNYFGKDSPIRVAVVGCGYSGIELAATISERLQATGVVQAINVEKTILPNAPPGNRESALKVLSSRNVQLVLGYFVRSIRRDGELGTSNEITNVDAVHDRLILDLQPAERGISSQVIEADLVLWTVGSKPQLPQIENNDKPIDLPLNSRGQTETDETLRVKGHPRIFALGDSSAIRDRDGKLLPGTAQVAFQQADFAGWNLWAAINGRPLLPFRFQNLGEMMTLGRYDAAISPSFIEGLTLDGPIGHTARKVAYLMRLPTDEHRLKVGISWLTKSAVESTALLQNTFSKLLSG</sequence>
<dbReference type="PANTHER" id="PTHR42913:SF4">
    <property type="entry name" value="ALTERNATIVE NAD(P)H-UBIQUINONE OXIDOREDUCTASE C1, CHLOROPLASTIC_MITOCHONDRIAL"/>
    <property type="match status" value="1"/>
</dbReference>
<comment type="cofactor">
    <cofactor evidence="1">
        <name>FAD</name>
        <dbReference type="ChEBI" id="CHEBI:57692"/>
    </cofactor>
</comment>
<dbReference type="Pfam" id="PF07992">
    <property type="entry name" value="Pyr_redox_2"/>
    <property type="match status" value="1"/>
</dbReference>
<evidence type="ECO:0000313" key="8">
    <source>
        <dbReference type="Proteomes" id="UP001291926"/>
    </source>
</evidence>
<dbReference type="InterPro" id="IPR051169">
    <property type="entry name" value="NADH-Q_oxidoreductase"/>
</dbReference>
<dbReference type="InterPro" id="IPR036188">
    <property type="entry name" value="FAD/NAD-bd_sf"/>
</dbReference>
<protein>
    <recommendedName>
        <fullName evidence="6">FAD/NAD(P)-binding domain-containing protein</fullName>
    </recommendedName>
</protein>
<proteinExistence type="predicted"/>